<evidence type="ECO:0000256" key="1">
    <source>
        <dbReference type="SAM" id="Phobius"/>
    </source>
</evidence>
<organism evidence="2 3">
    <name type="scientific">Liberibacter crescens (strain BT-1)</name>
    <dbReference type="NCBI Taxonomy" id="1215343"/>
    <lineage>
        <taxon>Bacteria</taxon>
        <taxon>Pseudomonadati</taxon>
        <taxon>Pseudomonadota</taxon>
        <taxon>Alphaproteobacteria</taxon>
        <taxon>Hyphomicrobiales</taxon>
        <taxon>Rhizobiaceae</taxon>
        <taxon>Liberibacter</taxon>
    </lineage>
</organism>
<evidence type="ECO:0000313" key="3">
    <source>
        <dbReference type="Proteomes" id="UP000010799"/>
    </source>
</evidence>
<name>L0EUY1_LIBCB</name>
<gene>
    <name evidence="2" type="ordered locus">B488_04760</name>
</gene>
<dbReference type="HOGENOM" id="CLU_2825416_0_0_5"/>
<dbReference type="EMBL" id="CP003789">
    <property type="protein sequence ID" value="AGA64468.1"/>
    <property type="molecule type" value="Genomic_DNA"/>
</dbReference>
<dbReference type="AlphaFoldDB" id="L0EUY1"/>
<protein>
    <submittedName>
        <fullName evidence="2">Uncharacterized protein</fullName>
    </submittedName>
</protein>
<evidence type="ECO:0000313" key="2">
    <source>
        <dbReference type="EMBL" id="AGA64468.1"/>
    </source>
</evidence>
<dbReference type="PATRIC" id="fig|1215343.11.peg.485"/>
<keyword evidence="1" id="KW-0812">Transmembrane</keyword>
<feature type="transmembrane region" description="Helical" evidence="1">
    <location>
        <begin position="35"/>
        <end position="54"/>
    </location>
</feature>
<dbReference type="KEGG" id="lcc:B488_04760"/>
<reference evidence="2 3" key="1">
    <citation type="journal article" date="2012" name="Stand. Genomic Sci.">
        <title>Complete genome sequence of Liberibacter crescens BT-1.</title>
        <authorList>
            <person name="Leonard M.T."/>
            <person name="Fagen J.R."/>
            <person name="Davis-Richardson A.G."/>
            <person name="Davis M.J."/>
            <person name="Triplett E.W."/>
        </authorList>
    </citation>
    <scope>NUCLEOTIDE SEQUENCE [LARGE SCALE GENOMIC DNA]</scope>
    <source>
        <strain evidence="2 3">BT-1</strain>
    </source>
</reference>
<dbReference type="Proteomes" id="UP000010799">
    <property type="component" value="Chromosome"/>
</dbReference>
<dbReference type="STRING" id="1215343.B488_04760"/>
<proteinExistence type="predicted"/>
<accession>L0EUY1</accession>
<keyword evidence="1" id="KW-0472">Membrane</keyword>
<sequence length="60" mass="6736">MRADLKEDIANVEVRLNDKIHTEVSELRKAADRDFRILFGALIALGLGLSGLMAKGFHWL</sequence>
<keyword evidence="1" id="KW-1133">Transmembrane helix</keyword>
<keyword evidence="3" id="KW-1185">Reference proteome</keyword>